<evidence type="ECO:0000259" key="1">
    <source>
        <dbReference type="PROSITE" id="PS50943"/>
    </source>
</evidence>
<protein>
    <submittedName>
        <fullName evidence="2">Helix-turn-helix transcriptional regulator</fullName>
    </submittedName>
</protein>
<sequence>MRNWLLQRRLDLKLTQEDVATNADIARTTYASIEQGLRNPSVPVAKRIGAVLEFNWTIFFEDKCHESCNVNSA</sequence>
<dbReference type="CDD" id="cd00093">
    <property type="entry name" value="HTH_XRE"/>
    <property type="match status" value="1"/>
</dbReference>
<organism evidence="2 3">
    <name type="scientific">Halalkalibacter suaedae</name>
    <dbReference type="NCBI Taxonomy" id="2822140"/>
    <lineage>
        <taxon>Bacteria</taxon>
        <taxon>Bacillati</taxon>
        <taxon>Bacillota</taxon>
        <taxon>Bacilli</taxon>
        <taxon>Bacillales</taxon>
        <taxon>Bacillaceae</taxon>
        <taxon>Halalkalibacter</taxon>
    </lineage>
</organism>
<dbReference type="EMBL" id="JAGKSQ010000002">
    <property type="protein sequence ID" value="MBP3950302.1"/>
    <property type="molecule type" value="Genomic_DNA"/>
</dbReference>
<evidence type="ECO:0000313" key="3">
    <source>
        <dbReference type="Proteomes" id="UP000678228"/>
    </source>
</evidence>
<gene>
    <name evidence="2" type="ORF">J7W16_04095</name>
</gene>
<dbReference type="Pfam" id="PF01381">
    <property type="entry name" value="HTH_3"/>
    <property type="match status" value="1"/>
</dbReference>
<keyword evidence="3" id="KW-1185">Reference proteome</keyword>
<dbReference type="PROSITE" id="PS50943">
    <property type="entry name" value="HTH_CROC1"/>
    <property type="match status" value="1"/>
</dbReference>
<comment type="caution">
    <text evidence="2">The sequence shown here is derived from an EMBL/GenBank/DDBJ whole genome shotgun (WGS) entry which is preliminary data.</text>
</comment>
<evidence type="ECO:0000313" key="2">
    <source>
        <dbReference type="EMBL" id="MBP3950302.1"/>
    </source>
</evidence>
<reference evidence="2" key="1">
    <citation type="submission" date="2021-03" db="EMBL/GenBank/DDBJ databases">
        <title>Bacillus suaedae sp. nov., isolated from Suaeda aralocaspica.</title>
        <authorList>
            <person name="Lei R.F.R."/>
        </authorList>
    </citation>
    <scope>NUCLEOTIDE SEQUENCE</scope>
    <source>
        <strain evidence="2">YZJH907-2</strain>
    </source>
</reference>
<feature type="domain" description="HTH cro/C1-type" evidence="1">
    <location>
        <begin position="5"/>
        <end position="59"/>
    </location>
</feature>
<dbReference type="InterPro" id="IPR010982">
    <property type="entry name" value="Lambda_DNA-bd_dom_sf"/>
</dbReference>
<dbReference type="Proteomes" id="UP000678228">
    <property type="component" value="Unassembled WGS sequence"/>
</dbReference>
<dbReference type="InterPro" id="IPR001387">
    <property type="entry name" value="Cro/C1-type_HTH"/>
</dbReference>
<accession>A0A940WTS5</accession>
<name>A0A940WTS5_9BACI</name>
<dbReference type="SUPFAM" id="SSF47413">
    <property type="entry name" value="lambda repressor-like DNA-binding domains"/>
    <property type="match status" value="1"/>
</dbReference>
<dbReference type="Gene3D" id="1.10.260.40">
    <property type="entry name" value="lambda repressor-like DNA-binding domains"/>
    <property type="match status" value="1"/>
</dbReference>
<proteinExistence type="predicted"/>
<dbReference type="SMART" id="SM00530">
    <property type="entry name" value="HTH_XRE"/>
    <property type="match status" value="1"/>
</dbReference>
<dbReference type="AlphaFoldDB" id="A0A940WTS5"/>
<dbReference type="GO" id="GO:0003677">
    <property type="term" value="F:DNA binding"/>
    <property type="evidence" value="ECO:0007669"/>
    <property type="project" value="InterPro"/>
</dbReference>